<dbReference type="SUPFAM" id="SSF52091">
    <property type="entry name" value="SpoIIaa-like"/>
    <property type="match status" value="1"/>
</dbReference>
<gene>
    <name evidence="2" type="ORF">KBTEX_01272</name>
</gene>
<dbReference type="InterPro" id="IPR002645">
    <property type="entry name" value="STAS_dom"/>
</dbReference>
<organism evidence="2">
    <name type="scientific">uncultured organism</name>
    <dbReference type="NCBI Taxonomy" id="155900"/>
    <lineage>
        <taxon>unclassified sequences</taxon>
        <taxon>environmental samples</taxon>
    </lineage>
</organism>
<dbReference type="InterPro" id="IPR052746">
    <property type="entry name" value="MlaB_ABC_Transporter"/>
</dbReference>
<dbReference type="AlphaFoldDB" id="A0A5B8RBV8"/>
<dbReference type="Gene3D" id="3.30.750.24">
    <property type="entry name" value="STAS domain"/>
    <property type="match status" value="1"/>
</dbReference>
<dbReference type="InterPro" id="IPR036513">
    <property type="entry name" value="STAS_dom_sf"/>
</dbReference>
<dbReference type="PANTHER" id="PTHR35849">
    <property type="entry name" value="BLR2341 PROTEIN"/>
    <property type="match status" value="1"/>
</dbReference>
<feature type="domain" description="STAS" evidence="1">
    <location>
        <begin position="38"/>
        <end position="106"/>
    </location>
</feature>
<name>A0A5B8RBV8_9ZZZZ</name>
<accession>A0A5B8RBV8</accession>
<reference evidence="2" key="1">
    <citation type="submission" date="2019-06" db="EMBL/GenBank/DDBJ databases">
        <authorList>
            <person name="Murdoch R.W."/>
            <person name="Fathepure B."/>
        </authorList>
    </citation>
    <scope>NUCLEOTIDE SEQUENCE</scope>
</reference>
<dbReference type="EMBL" id="MN079092">
    <property type="protein sequence ID" value="QEA04954.1"/>
    <property type="molecule type" value="Genomic_DNA"/>
</dbReference>
<dbReference type="PANTHER" id="PTHR35849:SF1">
    <property type="entry name" value="INTERMEMBRANE PHOSPHOLIPID TRANSPORT SYSTEM BINDING PROTEIN MLAB"/>
    <property type="match status" value="1"/>
</dbReference>
<evidence type="ECO:0000259" key="1">
    <source>
        <dbReference type="PROSITE" id="PS50801"/>
    </source>
</evidence>
<dbReference type="CDD" id="cd07043">
    <property type="entry name" value="STAS_anti-anti-sigma_factors"/>
    <property type="match status" value="1"/>
</dbReference>
<dbReference type="Pfam" id="PF13466">
    <property type="entry name" value="STAS_2"/>
    <property type="match status" value="1"/>
</dbReference>
<evidence type="ECO:0000313" key="2">
    <source>
        <dbReference type="EMBL" id="QEA04954.1"/>
    </source>
</evidence>
<proteinExistence type="predicted"/>
<dbReference type="InterPro" id="IPR058548">
    <property type="entry name" value="MlaB-like_STAS"/>
</dbReference>
<sequence length="106" mass="10726">MSSASLSSDDAGVCRVSGALGFDTVTQLPASLPGDGDVVADLSAVERVDSAGLALLLEWVRTARARGRSVVFQGVPGQLSAIARVSGVDEILALDQNTPSDTGGRA</sequence>
<protein>
    <recommendedName>
        <fullName evidence="1">STAS domain-containing protein</fullName>
    </recommendedName>
</protein>
<dbReference type="PROSITE" id="PS50801">
    <property type="entry name" value="STAS"/>
    <property type="match status" value="1"/>
</dbReference>